<feature type="region of interest" description="Disordered" evidence="2">
    <location>
        <begin position="1775"/>
        <end position="1832"/>
    </location>
</feature>
<feature type="compositionally biased region" description="Polar residues" evidence="2">
    <location>
        <begin position="94"/>
        <end position="122"/>
    </location>
</feature>
<feature type="region of interest" description="Disordered" evidence="2">
    <location>
        <begin position="51"/>
        <end position="168"/>
    </location>
</feature>
<comment type="caution">
    <text evidence="3">The sequence shown here is derived from an EMBL/GenBank/DDBJ whole genome shotgun (WGS) entry which is preliminary data.</text>
</comment>
<feature type="coiled-coil region" evidence="1">
    <location>
        <begin position="1338"/>
        <end position="1403"/>
    </location>
</feature>
<reference evidence="3 4" key="1">
    <citation type="submission" date="2019-03" db="EMBL/GenBank/DDBJ databases">
        <title>First draft genome of Liparis tanakae, snailfish: a comprehensive survey of snailfish specific genes.</title>
        <authorList>
            <person name="Kim W."/>
            <person name="Song I."/>
            <person name="Jeong J.-H."/>
            <person name="Kim D."/>
            <person name="Kim S."/>
            <person name="Ryu S."/>
            <person name="Song J.Y."/>
            <person name="Lee S.K."/>
        </authorList>
    </citation>
    <scope>NUCLEOTIDE SEQUENCE [LARGE SCALE GENOMIC DNA]</scope>
    <source>
        <tissue evidence="3">Muscle</tissue>
    </source>
</reference>
<feature type="compositionally biased region" description="Basic and acidic residues" evidence="2">
    <location>
        <begin position="74"/>
        <end position="86"/>
    </location>
</feature>
<accession>A0A4Z2JI01</accession>
<feature type="compositionally biased region" description="Basic and acidic residues" evidence="2">
    <location>
        <begin position="677"/>
        <end position="686"/>
    </location>
</feature>
<feature type="compositionally biased region" description="Basic and acidic residues" evidence="2">
    <location>
        <begin position="454"/>
        <end position="475"/>
    </location>
</feature>
<dbReference type="Proteomes" id="UP000314294">
    <property type="component" value="Unassembled WGS sequence"/>
</dbReference>
<feature type="compositionally biased region" description="Basic and acidic residues" evidence="2">
    <location>
        <begin position="1598"/>
        <end position="1614"/>
    </location>
</feature>
<feature type="region of interest" description="Disordered" evidence="2">
    <location>
        <begin position="447"/>
        <end position="485"/>
    </location>
</feature>
<feature type="compositionally biased region" description="Basic and acidic residues" evidence="2">
    <location>
        <begin position="502"/>
        <end position="512"/>
    </location>
</feature>
<feature type="compositionally biased region" description="Polar residues" evidence="2">
    <location>
        <begin position="1454"/>
        <end position="1464"/>
    </location>
</feature>
<feature type="compositionally biased region" description="Polar residues" evidence="2">
    <location>
        <begin position="1073"/>
        <end position="1094"/>
    </location>
</feature>
<keyword evidence="4" id="KW-1185">Reference proteome</keyword>
<proteinExistence type="predicted"/>
<gene>
    <name evidence="3" type="primary">CEP350_0</name>
    <name evidence="3" type="ORF">EYF80_000546</name>
</gene>
<dbReference type="GO" id="GO:0005813">
    <property type="term" value="C:centrosome"/>
    <property type="evidence" value="ECO:0007669"/>
    <property type="project" value="InterPro"/>
</dbReference>
<feature type="region of interest" description="Disordered" evidence="2">
    <location>
        <begin position="1419"/>
        <end position="1541"/>
    </location>
</feature>
<evidence type="ECO:0000313" key="4">
    <source>
        <dbReference type="Proteomes" id="UP000314294"/>
    </source>
</evidence>
<protein>
    <submittedName>
        <fullName evidence="3">Centrosome-associated protein 350</fullName>
    </submittedName>
</protein>
<feature type="region of interest" description="Disordered" evidence="2">
    <location>
        <begin position="877"/>
        <end position="972"/>
    </location>
</feature>
<feature type="region of interest" description="Disordered" evidence="2">
    <location>
        <begin position="656"/>
        <end position="733"/>
    </location>
</feature>
<dbReference type="PANTHER" id="PTHR13958:SF3">
    <property type="entry name" value="CAP-GLY DOMAIN-CONTAINING PROTEIN-RELATED"/>
    <property type="match status" value="1"/>
</dbReference>
<feature type="compositionally biased region" description="Basic and acidic residues" evidence="2">
    <location>
        <begin position="275"/>
        <end position="284"/>
    </location>
</feature>
<evidence type="ECO:0000256" key="2">
    <source>
        <dbReference type="SAM" id="MobiDB-lite"/>
    </source>
</evidence>
<feature type="coiled-coil region" evidence="1">
    <location>
        <begin position="1684"/>
        <end position="1768"/>
    </location>
</feature>
<evidence type="ECO:0000313" key="3">
    <source>
        <dbReference type="EMBL" id="TNN89258.1"/>
    </source>
</evidence>
<feature type="compositionally biased region" description="Low complexity" evidence="2">
    <location>
        <begin position="1471"/>
        <end position="1483"/>
    </location>
</feature>
<feature type="region of interest" description="Disordered" evidence="2">
    <location>
        <begin position="245"/>
        <end position="284"/>
    </location>
</feature>
<dbReference type="OrthoDB" id="306254at2759"/>
<feature type="compositionally biased region" description="Low complexity" evidence="2">
    <location>
        <begin position="1805"/>
        <end position="1817"/>
    </location>
</feature>
<feature type="compositionally biased region" description="Basic residues" evidence="2">
    <location>
        <begin position="1821"/>
        <end position="1832"/>
    </location>
</feature>
<name>A0A4Z2JI01_9TELE</name>
<feature type="compositionally biased region" description="Gly residues" evidence="2">
    <location>
        <begin position="518"/>
        <end position="529"/>
    </location>
</feature>
<dbReference type="PANTHER" id="PTHR13958">
    <property type="entry name" value="CENTROSOME-ASSOCIATED PROTEIN 350"/>
    <property type="match status" value="1"/>
</dbReference>
<feature type="compositionally biased region" description="Low complexity" evidence="2">
    <location>
        <begin position="1203"/>
        <end position="1230"/>
    </location>
</feature>
<sequence length="1832" mass="202172">MRSSRRIEVSLKSSAQQLTDHNNCTELTTAWTSLSQSKAALRHIENRLEAAPGTGVHLDSVMDPPKKKSPRTVRCRDGQQADDHGGSSKRRGRCQQSPEKSSSRSPLRNATQDSNVRRNNSVEFREPLASYREATPPPHPPSQLEAYSLQSVPGSSHPSSPPSSDPLLSQLVYQRGTRDQQTDRDLDSTQSTALENTAVRYLNDQPALDTLRTIGNQSHRRVPAWEGIEVESTAKAQLGMDSQELSPCLAPAPGSTHGRESTPSTSPGSASQRLENLKRHQPDDKLEKLKERIRRQRQHLEESAEREKLLSYLEQPVMAVVGSNNAGTSNRPTAKIRKVTTAPPAPIYKGFNSTETKIRTADGRVWKEEEFHNLSREIYRDLSRQFAESTRSRHQQQREQRADRSKERRPPKPVRKVHRAAPSSELNAKPVISPASWREGQKLVKMVLGPGPRLPREEDRSQPADRLSRTDREKAPAGAGTDLLSADIQGILDDLQLECKAAEREEREERSRQRSRGGSSGTRGRGGSGSRTRAPVSVWGTAVTPGSSSRGCRSASPAAHQAADTGQKKRHYDADTVRQYISRQQEDRKRQRAEEKKALKEEAESRNQRLKDLYRKQREAAKTVALPSEAPGHVAPAQKRLQETYTKLLLEGAQLEEEATLAAPSSRMRPMYQPSGESDKENKRLEAPPSPSSSDRSLNDQPPPPLSRNDLQPDRLSPAVQPTTGPSGSGLAPFGDHLLSQLLRLETAIAASDIRHAERPAAAPSNRSQGKMSRIEALKATAASLSNRIESEARKLAGEGINYGIETSMDVDIIRPSQSNRDDDACRDEAAAPENDDVALRIQRILTSTGHSSYNGTALPGTGNLHALRGLKEKKDTHTNLTKKQTTSADVRGPILNSYTPDRRRLANGLDKVERAEQRIGCGLMDNKDKNRTDLHDSSAGSISEGPILSEGSFSEDEASPPHPSNSRLPRSADRLRAVDYCVGQRRDHQRLSEFQREAAKYSALSAPFAQHDGSKAAWEELNKGSPLSVINIFTKNLHGYVPVSERNSPPAHLLHSGNGPVDAAIYEDDFVSSHSSGASGQLKRGSNSRSVNSHFEELMRRSPYDKSIGGINSHHSSFPSSIHSPHPSSGSASGSSPFSRHSARKRGAASDQSDGTLVEEPRSSCSPPSDALSSDSRRRASDQSSAHSQSVHSDDTIGGTSGLSQQSLGLDSKKSPAARPKKASPSGSPYRGSPLEAGSPSETGRNASLGANHPNPGTTARSGRAETRTTGEQQYSPAVLQQRMAVELQYLESIEESVRQLGDVERVMSVSMAQQESVSLAQMLKARQQCHARDLYELKIKAEREALETQLQLEENRQRVSRAHIELQENLAANQKETLEGLQEATTKLMTQQAEAARYTADTARHIKEMTELARSQITGALVAPPDVSDSSMEREEPQSSYSKQRKDKNDSDSFPSEVSSRQTRPEEPLSSLNSASHSDSLSFRRPNLSGADSSSQHSPPQASPEHRERTKKEAVEGKWRKGGAEARAEREAGSSSIEEEVLTAANDSLCSDSILSAVDEKGYSTSVATEYSLKFDESMTEDEIEERSFRSLLPSEAHRRGTMEKKSRHHEESEDDGANHNATLVSGAHNILKVQDANMAFSGGQDSFSQFTMDMVRQHMKDEEVRLQHQSSLLHLRQKAVKEKTRTELAWLEHQKKRLRDKGEDDKMPPIRKKQRGLLMKLQQEQAEIKRLQEANKAARKERQLLLKQQEEIERMRNSTLRLKERLKYAGDEALPETPLSDASVSQASSPNMSHPDDVRCPSPSLSISGSETSSIMQKLKKMRSHKDEK</sequence>
<feature type="compositionally biased region" description="Basic and acidic residues" evidence="2">
    <location>
        <begin position="1095"/>
        <end position="1105"/>
    </location>
</feature>
<feature type="region of interest" description="Disordered" evidence="2">
    <location>
        <begin position="386"/>
        <end position="433"/>
    </location>
</feature>
<dbReference type="EMBL" id="SRLO01000002">
    <property type="protein sequence ID" value="TNN89258.1"/>
    <property type="molecule type" value="Genomic_DNA"/>
</dbReference>
<feature type="compositionally biased region" description="Basic and acidic residues" evidence="2">
    <location>
        <begin position="926"/>
        <end position="937"/>
    </location>
</feature>
<feature type="compositionally biased region" description="Polar residues" evidence="2">
    <location>
        <begin position="1783"/>
        <end position="1795"/>
    </location>
</feature>
<feature type="compositionally biased region" description="Polar residues" evidence="2">
    <location>
        <begin position="879"/>
        <end position="889"/>
    </location>
</feature>
<feature type="compositionally biased region" description="Basic and acidic residues" evidence="2">
    <location>
        <begin position="1506"/>
        <end position="1534"/>
    </location>
</feature>
<feature type="compositionally biased region" description="Low complexity" evidence="2">
    <location>
        <begin position="1183"/>
        <end position="1192"/>
    </location>
</feature>
<feature type="compositionally biased region" description="Basic and acidic residues" evidence="2">
    <location>
        <begin position="901"/>
        <end position="918"/>
    </location>
</feature>
<feature type="compositionally biased region" description="Low complexity" evidence="2">
    <location>
        <begin position="1114"/>
        <end position="1141"/>
    </location>
</feature>
<feature type="region of interest" description="Disordered" evidence="2">
    <location>
        <begin position="502"/>
        <end position="616"/>
    </location>
</feature>
<dbReference type="InterPro" id="IPR028750">
    <property type="entry name" value="CEP350/CC187"/>
</dbReference>
<feature type="compositionally biased region" description="Polar residues" evidence="2">
    <location>
        <begin position="261"/>
        <end position="274"/>
    </location>
</feature>
<feature type="compositionally biased region" description="Low complexity" evidence="2">
    <location>
        <begin position="148"/>
        <end position="158"/>
    </location>
</feature>
<feature type="region of interest" description="Disordered" evidence="2">
    <location>
        <begin position="1579"/>
        <end position="1623"/>
    </location>
</feature>
<organism evidence="3 4">
    <name type="scientific">Liparis tanakae</name>
    <name type="common">Tanaka's snailfish</name>
    <dbReference type="NCBI Taxonomy" id="230148"/>
    <lineage>
        <taxon>Eukaryota</taxon>
        <taxon>Metazoa</taxon>
        <taxon>Chordata</taxon>
        <taxon>Craniata</taxon>
        <taxon>Vertebrata</taxon>
        <taxon>Euteleostomi</taxon>
        <taxon>Actinopterygii</taxon>
        <taxon>Neopterygii</taxon>
        <taxon>Teleostei</taxon>
        <taxon>Neoteleostei</taxon>
        <taxon>Acanthomorphata</taxon>
        <taxon>Eupercaria</taxon>
        <taxon>Perciformes</taxon>
        <taxon>Cottioidei</taxon>
        <taxon>Cottales</taxon>
        <taxon>Liparidae</taxon>
        <taxon>Liparis</taxon>
    </lineage>
</organism>
<dbReference type="GO" id="GO:0034453">
    <property type="term" value="P:microtubule anchoring"/>
    <property type="evidence" value="ECO:0007669"/>
    <property type="project" value="InterPro"/>
</dbReference>
<feature type="compositionally biased region" description="Basic and acidic residues" evidence="2">
    <location>
        <begin position="396"/>
        <end position="410"/>
    </location>
</feature>
<evidence type="ECO:0000256" key="1">
    <source>
        <dbReference type="SAM" id="Coils"/>
    </source>
</evidence>
<keyword evidence="1" id="KW-0175">Coiled coil</keyword>
<feature type="region of interest" description="Disordered" evidence="2">
    <location>
        <begin position="1073"/>
        <end position="1279"/>
    </location>
</feature>
<feature type="compositionally biased region" description="Low complexity" evidence="2">
    <location>
        <begin position="1164"/>
        <end position="1175"/>
    </location>
</feature>
<feature type="compositionally biased region" description="Basic and acidic residues" evidence="2">
    <location>
        <begin position="584"/>
        <end position="616"/>
    </location>
</feature>
<dbReference type="GO" id="GO:0008017">
    <property type="term" value="F:microtubule binding"/>
    <property type="evidence" value="ECO:0007669"/>
    <property type="project" value="InterPro"/>
</dbReference>